<gene>
    <name evidence="6" type="ORF">ACFO4E_08470</name>
</gene>
<name>A0ABV9DVI9_9ACTN</name>
<feature type="domain" description="IclR-ED" evidence="5">
    <location>
        <begin position="72"/>
        <end position="251"/>
    </location>
</feature>
<evidence type="ECO:0000313" key="6">
    <source>
        <dbReference type="EMBL" id="MFC4561889.1"/>
    </source>
</evidence>
<dbReference type="InterPro" id="IPR036390">
    <property type="entry name" value="WH_DNA-bd_sf"/>
</dbReference>
<dbReference type="Gene3D" id="1.10.10.10">
    <property type="entry name" value="Winged helix-like DNA-binding domain superfamily/Winged helix DNA-binding domain"/>
    <property type="match status" value="1"/>
</dbReference>
<dbReference type="InterPro" id="IPR036388">
    <property type="entry name" value="WH-like_DNA-bd_sf"/>
</dbReference>
<dbReference type="InterPro" id="IPR029016">
    <property type="entry name" value="GAF-like_dom_sf"/>
</dbReference>
<keyword evidence="1" id="KW-0805">Transcription regulation</keyword>
<dbReference type="PROSITE" id="PS51077">
    <property type="entry name" value="HTH_ICLR"/>
    <property type="match status" value="1"/>
</dbReference>
<dbReference type="PROSITE" id="PS51078">
    <property type="entry name" value="ICLR_ED"/>
    <property type="match status" value="2"/>
</dbReference>
<keyword evidence="2" id="KW-0238">DNA-binding</keyword>
<dbReference type="PANTHER" id="PTHR30136">
    <property type="entry name" value="HELIX-TURN-HELIX TRANSCRIPTIONAL REGULATOR, ICLR FAMILY"/>
    <property type="match status" value="1"/>
</dbReference>
<protein>
    <submittedName>
        <fullName evidence="6">IclR family transcriptional regulator</fullName>
    </submittedName>
</protein>
<evidence type="ECO:0000256" key="3">
    <source>
        <dbReference type="ARBA" id="ARBA00023163"/>
    </source>
</evidence>
<evidence type="ECO:0000256" key="2">
    <source>
        <dbReference type="ARBA" id="ARBA00023125"/>
    </source>
</evidence>
<keyword evidence="7" id="KW-1185">Reference proteome</keyword>
<dbReference type="SUPFAM" id="SSF55781">
    <property type="entry name" value="GAF domain-like"/>
    <property type="match status" value="2"/>
</dbReference>
<dbReference type="SUPFAM" id="SSF46785">
    <property type="entry name" value="Winged helix' DNA-binding domain"/>
    <property type="match status" value="1"/>
</dbReference>
<dbReference type="PANTHER" id="PTHR30136:SF35">
    <property type="entry name" value="HTH-TYPE TRANSCRIPTIONAL REGULATOR RV1719"/>
    <property type="match status" value="1"/>
</dbReference>
<evidence type="ECO:0000313" key="7">
    <source>
        <dbReference type="Proteomes" id="UP001595923"/>
    </source>
</evidence>
<evidence type="ECO:0000256" key="1">
    <source>
        <dbReference type="ARBA" id="ARBA00023015"/>
    </source>
</evidence>
<keyword evidence="3" id="KW-0804">Transcription</keyword>
<dbReference type="Pfam" id="PF01614">
    <property type="entry name" value="IclR_C"/>
    <property type="match status" value="1"/>
</dbReference>
<dbReference type="SMART" id="SM00346">
    <property type="entry name" value="HTH_ICLR"/>
    <property type="match status" value="1"/>
</dbReference>
<dbReference type="EMBL" id="JBHSFQ010000005">
    <property type="protein sequence ID" value="MFC4561889.1"/>
    <property type="molecule type" value="Genomic_DNA"/>
</dbReference>
<comment type="caution">
    <text evidence="6">The sequence shown here is derived from an EMBL/GenBank/DDBJ whole genome shotgun (WGS) entry which is preliminary data.</text>
</comment>
<dbReference type="Pfam" id="PF09339">
    <property type="entry name" value="HTH_IclR"/>
    <property type="match status" value="1"/>
</dbReference>
<dbReference type="Proteomes" id="UP001595923">
    <property type="component" value="Unassembled WGS sequence"/>
</dbReference>
<dbReference type="InterPro" id="IPR050707">
    <property type="entry name" value="HTH_MetabolicPath_Reg"/>
</dbReference>
<feature type="domain" description="IclR-ED" evidence="5">
    <location>
        <begin position="336"/>
        <end position="513"/>
    </location>
</feature>
<evidence type="ECO:0000259" key="5">
    <source>
        <dbReference type="PROSITE" id="PS51078"/>
    </source>
</evidence>
<dbReference type="RefSeq" id="WP_378572581.1">
    <property type="nucleotide sequence ID" value="NZ_JBHSFQ010000005.1"/>
</dbReference>
<proteinExistence type="predicted"/>
<dbReference type="Gene3D" id="3.30.450.40">
    <property type="match status" value="2"/>
</dbReference>
<dbReference type="InterPro" id="IPR014757">
    <property type="entry name" value="Tscrpt_reg_IclR_C"/>
</dbReference>
<sequence>MKAADPQAHRGAIEVLGIIDALVGRSPEGWGVRELAEHLGASRSTVNRVLATLAEYRLAGQSSHGLYTVGPRLRVLAATLRRRHPLFAVAGPLLDALRDATLATAVLSVSTPDPCRCTVLLCREPALPVRYTLTPGARLPTYAGAAGLAILTQTGTADLPPELDPPTRSAARTPDDVDAMLAEAERRGGVVSIGKHIPDAAGIARGFRIDHAMAGSITVSRPRAEFDESRVDATLGLISQAVEELTARLTHTGGRPSSAPARRPPGLEPTLVGRVARLITRLCTAAETAMTAVEPAAAVGARSVAAERLVRAAGDFGLLSWGGDSVLRVGPALLGWAAALGAGGDDRLDLAELAREELSRLADDTGETVGLAYFDGDRARLVATVPGREAIRYVLQTDVDIPLYAGAIGKSILAYTPDLLESIELVPYTERTPVDKDALRVELKRIAERGWARGEGERIPEASGIAAPFFIDGRISGAVTVTVPRHRMDHSRADVITHAVRQVASRLTGLLSTW</sequence>
<reference evidence="7" key="1">
    <citation type="journal article" date="2019" name="Int. J. Syst. Evol. Microbiol.">
        <title>The Global Catalogue of Microorganisms (GCM) 10K type strain sequencing project: providing services to taxonomists for standard genome sequencing and annotation.</title>
        <authorList>
            <consortium name="The Broad Institute Genomics Platform"/>
            <consortium name="The Broad Institute Genome Sequencing Center for Infectious Disease"/>
            <person name="Wu L."/>
            <person name="Ma J."/>
        </authorList>
    </citation>
    <scope>NUCLEOTIDE SEQUENCE [LARGE SCALE GENOMIC DNA]</scope>
    <source>
        <strain evidence="7">XZYJ18</strain>
    </source>
</reference>
<dbReference type="InterPro" id="IPR005471">
    <property type="entry name" value="Tscrpt_reg_IclR_N"/>
</dbReference>
<accession>A0ABV9DVI9</accession>
<feature type="domain" description="HTH iclR-type" evidence="4">
    <location>
        <begin position="9"/>
        <end position="71"/>
    </location>
</feature>
<organism evidence="6 7">
    <name type="scientific">Nocardiopsis mangrovi</name>
    <dbReference type="NCBI Taxonomy" id="1179818"/>
    <lineage>
        <taxon>Bacteria</taxon>
        <taxon>Bacillati</taxon>
        <taxon>Actinomycetota</taxon>
        <taxon>Actinomycetes</taxon>
        <taxon>Streptosporangiales</taxon>
        <taxon>Nocardiopsidaceae</taxon>
        <taxon>Nocardiopsis</taxon>
    </lineage>
</organism>
<evidence type="ECO:0000259" key="4">
    <source>
        <dbReference type="PROSITE" id="PS51077"/>
    </source>
</evidence>